<dbReference type="PANTHER" id="PTHR12858:SF2">
    <property type="entry name" value="RIBOSOME BIOGENESIS PROTEIN BMS1 HOMOLOG"/>
    <property type="match status" value="1"/>
</dbReference>
<dbReference type="InterPro" id="IPR027417">
    <property type="entry name" value="P-loop_NTPase"/>
</dbReference>
<evidence type="ECO:0000313" key="2">
    <source>
        <dbReference type="EMBL" id="KIY93770.1"/>
    </source>
</evidence>
<dbReference type="InterPro" id="IPR039761">
    <property type="entry name" value="Bms1/Tsr1"/>
</dbReference>
<accession>A0A0D2MF82</accession>
<proteinExistence type="predicted"/>
<dbReference type="Gene3D" id="3.40.50.300">
    <property type="entry name" value="P-loop containing nucleotide triphosphate hydrolases"/>
    <property type="match status" value="1"/>
</dbReference>
<dbReference type="GO" id="GO:0003924">
    <property type="term" value="F:GTPase activity"/>
    <property type="evidence" value="ECO:0007669"/>
    <property type="project" value="TreeGrafter"/>
</dbReference>
<dbReference type="GeneID" id="25731731"/>
<dbReference type="OrthoDB" id="10260897at2759"/>
<organism evidence="2 3">
    <name type="scientific">Monoraphidium neglectum</name>
    <dbReference type="NCBI Taxonomy" id="145388"/>
    <lineage>
        <taxon>Eukaryota</taxon>
        <taxon>Viridiplantae</taxon>
        <taxon>Chlorophyta</taxon>
        <taxon>core chlorophytes</taxon>
        <taxon>Chlorophyceae</taxon>
        <taxon>CS clade</taxon>
        <taxon>Sphaeropleales</taxon>
        <taxon>Selenastraceae</taxon>
        <taxon>Monoraphidium</taxon>
    </lineage>
</organism>
<sequence>MAGKAHQKRKSGAKADKRKKAEKKKKEGADGEAAPGKSAEAAKGQNPKAFAFQSAGKARASRARSAEKEQRRMHVPMAERAAAVDPAPFVVLVQGPPQVGKTSLIQALVKHYTKQNLADPRGPVTVVAGKKRRITLLECPPDVPGMLDAAKTADLVLLLVDGSFGFEMETFEFLNLLQAPNQIRS</sequence>
<dbReference type="GO" id="GO:0030686">
    <property type="term" value="C:90S preribosome"/>
    <property type="evidence" value="ECO:0007669"/>
    <property type="project" value="TreeGrafter"/>
</dbReference>
<dbReference type="EMBL" id="KK104535">
    <property type="protein sequence ID" value="KIY93770.1"/>
    <property type="molecule type" value="Genomic_DNA"/>
</dbReference>
<protein>
    <submittedName>
        <fullName evidence="2">Putative Ribosome biogeneis protein BMS1 like protein</fullName>
    </submittedName>
</protein>
<dbReference type="GO" id="GO:0034511">
    <property type="term" value="F:U3 snoRNA binding"/>
    <property type="evidence" value="ECO:0007669"/>
    <property type="project" value="TreeGrafter"/>
</dbReference>
<feature type="compositionally biased region" description="Basic residues" evidence="1">
    <location>
        <begin position="1"/>
        <end position="23"/>
    </location>
</feature>
<evidence type="ECO:0000256" key="1">
    <source>
        <dbReference type="SAM" id="MobiDB-lite"/>
    </source>
</evidence>
<dbReference type="GO" id="GO:0005525">
    <property type="term" value="F:GTP binding"/>
    <property type="evidence" value="ECO:0007669"/>
    <property type="project" value="TreeGrafter"/>
</dbReference>
<dbReference type="KEGG" id="mng:MNEG_14193"/>
<dbReference type="GO" id="GO:0000479">
    <property type="term" value="P:endonucleolytic cleavage of tricistronic rRNA transcript (SSU-rRNA, 5.8S rRNA, LSU-rRNA)"/>
    <property type="evidence" value="ECO:0007669"/>
    <property type="project" value="TreeGrafter"/>
</dbReference>
<dbReference type="PANTHER" id="PTHR12858">
    <property type="entry name" value="RIBOSOME BIOGENESIS PROTEIN"/>
    <property type="match status" value="1"/>
</dbReference>
<dbReference type="RefSeq" id="XP_013892790.1">
    <property type="nucleotide sequence ID" value="XM_014037336.1"/>
</dbReference>
<evidence type="ECO:0000313" key="3">
    <source>
        <dbReference type="Proteomes" id="UP000054498"/>
    </source>
</evidence>
<gene>
    <name evidence="2" type="ORF">MNEG_14193</name>
</gene>
<dbReference type="AlphaFoldDB" id="A0A0D2MF82"/>
<dbReference type="SUPFAM" id="SSF52540">
    <property type="entry name" value="P-loop containing nucleoside triphosphate hydrolases"/>
    <property type="match status" value="1"/>
</dbReference>
<reference evidence="2 3" key="1">
    <citation type="journal article" date="2013" name="BMC Genomics">
        <title>Reconstruction of the lipid metabolism for the microalga Monoraphidium neglectum from its genome sequence reveals characteristics suitable for biofuel production.</title>
        <authorList>
            <person name="Bogen C."/>
            <person name="Al-Dilaimi A."/>
            <person name="Albersmeier A."/>
            <person name="Wichmann J."/>
            <person name="Grundmann M."/>
            <person name="Rupp O."/>
            <person name="Lauersen K.J."/>
            <person name="Blifernez-Klassen O."/>
            <person name="Kalinowski J."/>
            <person name="Goesmann A."/>
            <person name="Mussgnug J.H."/>
            <person name="Kruse O."/>
        </authorList>
    </citation>
    <scope>NUCLEOTIDE SEQUENCE [LARGE SCALE GENOMIC DNA]</scope>
    <source>
        <strain evidence="2 3">SAG 48.87</strain>
    </source>
</reference>
<dbReference type="GO" id="GO:0000462">
    <property type="term" value="P:maturation of SSU-rRNA from tricistronic rRNA transcript (SSU-rRNA, 5.8S rRNA, LSU-rRNA)"/>
    <property type="evidence" value="ECO:0007669"/>
    <property type="project" value="TreeGrafter"/>
</dbReference>
<dbReference type="STRING" id="145388.A0A0D2MF82"/>
<feature type="region of interest" description="Disordered" evidence="1">
    <location>
        <begin position="1"/>
        <end position="72"/>
    </location>
</feature>
<dbReference type="Proteomes" id="UP000054498">
    <property type="component" value="Unassembled WGS sequence"/>
</dbReference>
<name>A0A0D2MF82_9CHLO</name>
<keyword evidence="3" id="KW-1185">Reference proteome</keyword>